<evidence type="ECO:0000313" key="6">
    <source>
        <dbReference type="Proteomes" id="UP001279410"/>
    </source>
</evidence>
<dbReference type="GO" id="GO:0005634">
    <property type="term" value="C:nucleus"/>
    <property type="evidence" value="ECO:0007669"/>
    <property type="project" value="UniProtKB-SubCell"/>
</dbReference>
<dbReference type="AlphaFoldDB" id="A0AAD3M1C4"/>
<reference evidence="5" key="1">
    <citation type="submission" date="2022-08" db="EMBL/GenBank/DDBJ databases">
        <title>Genome sequencing of akame (Lates japonicus).</title>
        <authorList>
            <person name="Hashiguchi Y."/>
            <person name="Takahashi H."/>
        </authorList>
    </citation>
    <scope>NUCLEOTIDE SEQUENCE</scope>
    <source>
        <strain evidence="5">Kochi</strain>
    </source>
</reference>
<feature type="region of interest" description="Disordered" evidence="4">
    <location>
        <begin position="106"/>
        <end position="153"/>
    </location>
</feature>
<comment type="similarity">
    <text evidence="2">Belongs to the UPF0688 family.</text>
</comment>
<dbReference type="PANTHER" id="PTHR28491:SF1">
    <property type="entry name" value="UPF0688 PROTEIN C1ORF174"/>
    <property type="match status" value="1"/>
</dbReference>
<evidence type="ECO:0000256" key="2">
    <source>
        <dbReference type="ARBA" id="ARBA00006634"/>
    </source>
</evidence>
<dbReference type="PANTHER" id="PTHR28491">
    <property type="entry name" value="UPF0688 PROTEIN C1ORF174"/>
    <property type="match status" value="1"/>
</dbReference>
<organism evidence="5 6">
    <name type="scientific">Lates japonicus</name>
    <name type="common">Japanese lates</name>
    <dbReference type="NCBI Taxonomy" id="270547"/>
    <lineage>
        <taxon>Eukaryota</taxon>
        <taxon>Metazoa</taxon>
        <taxon>Chordata</taxon>
        <taxon>Craniata</taxon>
        <taxon>Vertebrata</taxon>
        <taxon>Euteleostomi</taxon>
        <taxon>Actinopterygii</taxon>
        <taxon>Neopterygii</taxon>
        <taxon>Teleostei</taxon>
        <taxon>Neoteleostei</taxon>
        <taxon>Acanthomorphata</taxon>
        <taxon>Carangaria</taxon>
        <taxon>Carangaria incertae sedis</taxon>
        <taxon>Centropomidae</taxon>
        <taxon>Lates</taxon>
    </lineage>
</organism>
<accession>A0AAD3M1C4</accession>
<sequence>MDSRDRVLCNLSAHTLKWPRGPSGPSRRSVESRAASGSGKPVQDQQHIPGLCVNTLTAGLLRATSFSPTTPPFLPLLPPSHLLPLLIHTDPGPAGVFLRSEMQKAPEHLDNMKPRKRKNNSEVRGSGKASASRRRCVKSPKTPSAAETSSHPVDRDSIISCECHQSAGRRRCSASPQLEGQHRQEGQEGKENELRMGQDLDRFRLNGVQDKPEQDHMDYEDSSKNIFPDDDSNQILPVEQFFGNLDVVQDFPQRSSVNSGRVQRENRRRHYYAREDSDEEEEVFIRDVRGGT</sequence>
<name>A0AAD3M1C4_LATJO</name>
<comment type="caution">
    <text evidence="5">The sequence shown here is derived from an EMBL/GenBank/DDBJ whole genome shotgun (WGS) entry which is preliminary data.</text>
</comment>
<keyword evidence="3" id="KW-0539">Nucleus</keyword>
<feature type="region of interest" description="Disordered" evidence="4">
    <location>
        <begin position="14"/>
        <end position="47"/>
    </location>
</feature>
<proteinExistence type="inferred from homology"/>
<dbReference type="Pfam" id="PF15772">
    <property type="entry name" value="UPF0688"/>
    <property type="match status" value="1"/>
</dbReference>
<evidence type="ECO:0000256" key="1">
    <source>
        <dbReference type="ARBA" id="ARBA00004123"/>
    </source>
</evidence>
<dbReference type="InterPro" id="IPR031530">
    <property type="entry name" value="UPF0688"/>
</dbReference>
<feature type="compositionally biased region" description="Basic and acidic residues" evidence="4">
    <location>
        <begin position="180"/>
        <end position="196"/>
    </location>
</feature>
<evidence type="ECO:0000256" key="3">
    <source>
        <dbReference type="ARBA" id="ARBA00023242"/>
    </source>
</evidence>
<dbReference type="Proteomes" id="UP001279410">
    <property type="component" value="Unassembled WGS sequence"/>
</dbReference>
<protein>
    <submittedName>
        <fullName evidence="5">UPF0688 protein</fullName>
    </submittedName>
</protein>
<feature type="region of interest" description="Disordered" evidence="4">
    <location>
        <begin position="169"/>
        <end position="196"/>
    </location>
</feature>
<comment type="subcellular location">
    <subcellularLocation>
        <location evidence="1">Nucleus</location>
    </subcellularLocation>
</comment>
<gene>
    <name evidence="5" type="ORF">AKAME5_000023700</name>
</gene>
<dbReference type="EMBL" id="BRZM01000001">
    <property type="protein sequence ID" value="GLD45772.1"/>
    <property type="molecule type" value="Genomic_DNA"/>
</dbReference>
<feature type="compositionally biased region" description="Polar residues" evidence="4">
    <location>
        <begin position="141"/>
        <end position="151"/>
    </location>
</feature>
<keyword evidence="6" id="KW-1185">Reference proteome</keyword>
<evidence type="ECO:0000256" key="4">
    <source>
        <dbReference type="SAM" id="MobiDB-lite"/>
    </source>
</evidence>
<evidence type="ECO:0000313" key="5">
    <source>
        <dbReference type="EMBL" id="GLD45772.1"/>
    </source>
</evidence>